<protein>
    <submittedName>
        <fullName evidence="4">Hsp20/alpha crystallin family protein</fullName>
    </submittedName>
</protein>
<dbReference type="Pfam" id="PF00011">
    <property type="entry name" value="HSP20"/>
    <property type="match status" value="1"/>
</dbReference>
<name>A0A520XCS9_9DELT</name>
<dbReference type="InterPro" id="IPR008978">
    <property type="entry name" value="HSP20-like_chaperone"/>
</dbReference>
<evidence type="ECO:0000256" key="1">
    <source>
        <dbReference type="PROSITE-ProRule" id="PRU00285"/>
    </source>
</evidence>
<dbReference type="Gene3D" id="2.60.40.790">
    <property type="match status" value="1"/>
</dbReference>
<dbReference type="PANTHER" id="PTHR11527">
    <property type="entry name" value="HEAT-SHOCK PROTEIN 20 FAMILY MEMBER"/>
    <property type="match status" value="1"/>
</dbReference>
<dbReference type="CDD" id="cd06464">
    <property type="entry name" value="ACD_sHsps-like"/>
    <property type="match status" value="1"/>
</dbReference>
<sequence length="141" mass="16274">MKKLVKFDPFYPIRNEIEKSFFDFFSPAVRNTAGYIEPAVDVVEQDENIIVKAQVPGIPKENIVIEVNGDQLTIKGEHKQEKEEKKENFYRQEIQYGSFYRIIDLPSEVDKENANAELKNGVLEVTLKKSKALSPKKIEIK</sequence>
<evidence type="ECO:0000313" key="4">
    <source>
        <dbReference type="EMBL" id="RZV38951.1"/>
    </source>
</evidence>
<comment type="caution">
    <text evidence="4">The sequence shown here is derived from an EMBL/GenBank/DDBJ whole genome shotgun (WGS) entry which is preliminary data.</text>
</comment>
<organism evidence="4 5">
    <name type="scientific">Candidatus Acidulodesulfobacterium acidiphilum</name>
    <dbReference type="NCBI Taxonomy" id="2597224"/>
    <lineage>
        <taxon>Bacteria</taxon>
        <taxon>Deltaproteobacteria</taxon>
        <taxon>Candidatus Acidulodesulfobacterales</taxon>
        <taxon>Candidatus Acidulodesulfobacterium</taxon>
    </lineage>
</organism>
<evidence type="ECO:0000259" key="3">
    <source>
        <dbReference type="PROSITE" id="PS01031"/>
    </source>
</evidence>
<dbReference type="InterPro" id="IPR002068">
    <property type="entry name" value="A-crystallin/Hsp20_dom"/>
</dbReference>
<gene>
    <name evidence="4" type="ORF">EVJ48_05510</name>
</gene>
<dbReference type="AlphaFoldDB" id="A0A520XCS9"/>
<feature type="domain" description="SHSP" evidence="3">
    <location>
        <begin position="31"/>
        <end position="141"/>
    </location>
</feature>
<dbReference type="InterPro" id="IPR031107">
    <property type="entry name" value="Small_HSP"/>
</dbReference>
<dbReference type="EMBL" id="SHMQ01000013">
    <property type="protein sequence ID" value="RZV38951.1"/>
    <property type="molecule type" value="Genomic_DNA"/>
</dbReference>
<evidence type="ECO:0000256" key="2">
    <source>
        <dbReference type="RuleBase" id="RU003616"/>
    </source>
</evidence>
<dbReference type="SUPFAM" id="SSF49764">
    <property type="entry name" value="HSP20-like chaperones"/>
    <property type="match status" value="1"/>
</dbReference>
<proteinExistence type="inferred from homology"/>
<dbReference type="PROSITE" id="PS01031">
    <property type="entry name" value="SHSP"/>
    <property type="match status" value="1"/>
</dbReference>
<dbReference type="Proteomes" id="UP000322454">
    <property type="component" value="Unassembled WGS sequence"/>
</dbReference>
<evidence type="ECO:0000313" key="5">
    <source>
        <dbReference type="Proteomes" id="UP000322454"/>
    </source>
</evidence>
<accession>A0A520XCS9</accession>
<comment type="similarity">
    <text evidence="1 2">Belongs to the small heat shock protein (HSP20) family.</text>
</comment>
<reference evidence="4 5" key="1">
    <citation type="submission" date="2019-01" db="EMBL/GenBank/DDBJ databases">
        <title>Insights into ecological role of a new deltaproteobacterial order Candidatus Sinidesulfobacterales (Sva0485) by metagenomics and metatranscriptomics.</title>
        <authorList>
            <person name="Tan S."/>
            <person name="Liu J."/>
            <person name="Fang Y."/>
            <person name="Hedlund B."/>
            <person name="Lian Z.-H."/>
            <person name="Huang L.-Y."/>
            <person name="Li J.-T."/>
            <person name="Huang L.-N."/>
            <person name="Li W.-J."/>
            <person name="Jiang H.-C."/>
            <person name="Dong H.-L."/>
            <person name="Shu W.-S."/>
        </authorList>
    </citation>
    <scope>NUCLEOTIDE SEQUENCE [LARGE SCALE GENOMIC DNA]</scope>
    <source>
        <strain evidence="4">AP4</strain>
    </source>
</reference>